<evidence type="ECO:0000256" key="6">
    <source>
        <dbReference type="ARBA" id="ARBA00023098"/>
    </source>
</evidence>
<dbReference type="PANTHER" id="PTHR30309:SF0">
    <property type="entry name" value="GLYCEROL-3-PHOSPHATE ACYLTRANSFERASE-RELATED"/>
    <property type="match status" value="1"/>
</dbReference>
<feature type="transmembrane region" description="Helical" evidence="10">
    <location>
        <begin position="55"/>
        <end position="76"/>
    </location>
</feature>
<dbReference type="PANTHER" id="PTHR30309">
    <property type="entry name" value="INNER MEMBRANE PROTEIN YGIH"/>
    <property type="match status" value="1"/>
</dbReference>
<protein>
    <recommendedName>
        <fullName evidence="10">Glycerol-3-phosphate acyltransferase</fullName>
    </recommendedName>
    <alternativeName>
        <fullName evidence="10">Acyl-PO4 G3P acyltransferase</fullName>
    </alternativeName>
    <alternativeName>
        <fullName evidence="10">Acyl-phosphate--glycerol-3-phosphate acyltransferase</fullName>
    </alternativeName>
    <alternativeName>
        <fullName evidence="10">G3P acyltransferase</fullName>
        <shortName evidence="10">GPAT</shortName>
        <ecNumber evidence="10">2.3.1.275</ecNumber>
    </alternativeName>
    <alternativeName>
        <fullName evidence="10">Lysophosphatidic acid synthase</fullName>
        <shortName evidence="10">LPA synthase</shortName>
    </alternativeName>
</protein>
<keyword evidence="12" id="KW-1185">Reference proteome</keyword>
<feature type="transmembrane region" description="Helical" evidence="10">
    <location>
        <begin position="88"/>
        <end position="106"/>
    </location>
</feature>
<gene>
    <name evidence="10" type="primary">plsY</name>
    <name evidence="11" type="ORF">CSCA_0816</name>
</gene>
<evidence type="ECO:0000256" key="10">
    <source>
        <dbReference type="HAMAP-Rule" id="MF_01043"/>
    </source>
</evidence>
<keyword evidence="4 10" id="KW-0812">Transmembrane</keyword>
<evidence type="ECO:0000256" key="9">
    <source>
        <dbReference type="ARBA" id="ARBA00023264"/>
    </source>
</evidence>
<evidence type="ECO:0000256" key="3">
    <source>
        <dbReference type="ARBA" id="ARBA00022679"/>
    </source>
</evidence>
<name>A0A0E3GQ47_CLOSL</name>
<sequence>MIMMIITIMVSFLCGSIPTGYLITKKFCGVDIRTKGSGNIGSTNVKRIVGAKLSILTQIVDITKGIIPIILAMYLAKTTKLPIPTNEYLSIIAIVVVLGHDFTPFLKFKGGKGVNTTVGAFIFVAPLPTLIGVAVHFILRLFTKVVSIRSIAIGITIPVMCIIMNLSISIAVSALFACILMIFRHKDNLMRIIHNEEK</sequence>
<evidence type="ECO:0000313" key="12">
    <source>
        <dbReference type="Proteomes" id="UP000033115"/>
    </source>
</evidence>
<dbReference type="Proteomes" id="UP000033115">
    <property type="component" value="Chromosome"/>
</dbReference>
<keyword evidence="8 10" id="KW-0594">Phospholipid biosynthesis</keyword>
<dbReference type="Pfam" id="PF02660">
    <property type="entry name" value="G3P_acyltransf"/>
    <property type="match status" value="1"/>
</dbReference>
<dbReference type="HOGENOM" id="CLU_081254_7_1_9"/>
<keyword evidence="1 10" id="KW-1003">Cell membrane</keyword>
<evidence type="ECO:0000256" key="7">
    <source>
        <dbReference type="ARBA" id="ARBA00023136"/>
    </source>
</evidence>
<organism evidence="11 12">
    <name type="scientific">Clostridium scatologenes</name>
    <dbReference type="NCBI Taxonomy" id="1548"/>
    <lineage>
        <taxon>Bacteria</taxon>
        <taxon>Bacillati</taxon>
        <taxon>Bacillota</taxon>
        <taxon>Clostridia</taxon>
        <taxon>Eubacteriales</taxon>
        <taxon>Clostridiaceae</taxon>
        <taxon>Clostridium</taxon>
    </lineage>
</organism>
<evidence type="ECO:0000256" key="1">
    <source>
        <dbReference type="ARBA" id="ARBA00022475"/>
    </source>
</evidence>
<dbReference type="GO" id="GO:0043772">
    <property type="term" value="F:acyl-phosphate glycerol-3-phosphate acyltransferase activity"/>
    <property type="evidence" value="ECO:0007669"/>
    <property type="project" value="UniProtKB-UniRule"/>
</dbReference>
<dbReference type="AlphaFoldDB" id="A0A0E3GQ47"/>
<evidence type="ECO:0000313" key="11">
    <source>
        <dbReference type="EMBL" id="AKA67941.1"/>
    </source>
</evidence>
<dbReference type="RefSeq" id="WP_179944827.1">
    <property type="nucleotide sequence ID" value="NZ_CP009933.1"/>
</dbReference>
<proteinExistence type="inferred from homology"/>
<reference evidence="11 12" key="1">
    <citation type="journal article" date="2015" name="J. Biotechnol.">
        <title>Complete genome sequence of a malodorant-producing acetogen, Clostridium scatologenes ATCC 25775(T).</title>
        <authorList>
            <person name="Zhu Z."/>
            <person name="Guo T."/>
            <person name="Zheng H."/>
            <person name="Song T."/>
            <person name="Ouyang P."/>
            <person name="Xie J."/>
        </authorList>
    </citation>
    <scope>NUCLEOTIDE SEQUENCE [LARGE SCALE GENOMIC DNA]</scope>
    <source>
        <strain evidence="11 12">ATCC 25775</strain>
    </source>
</reference>
<comment type="similarity">
    <text evidence="10">Belongs to the PlsY family.</text>
</comment>
<dbReference type="InterPro" id="IPR003811">
    <property type="entry name" value="G3P_acylTferase_PlsY"/>
</dbReference>
<evidence type="ECO:0000256" key="2">
    <source>
        <dbReference type="ARBA" id="ARBA00022516"/>
    </source>
</evidence>
<keyword evidence="3 10" id="KW-0808">Transferase</keyword>
<keyword evidence="9 10" id="KW-1208">Phospholipid metabolism</keyword>
<comment type="pathway">
    <text evidence="10">Lipid metabolism; phospholipid metabolism.</text>
</comment>
<comment type="subunit">
    <text evidence="10">Probably interacts with PlsX.</text>
</comment>
<accession>A0A0E3GQ47</accession>
<keyword evidence="2 10" id="KW-0444">Lipid biosynthesis</keyword>
<evidence type="ECO:0000256" key="4">
    <source>
        <dbReference type="ARBA" id="ARBA00022692"/>
    </source>
</evidence>
<comment type="catalytic activity">
    <reaction evidence="10">
        <text>an acyl phosphate + sn-glycerol 3-phosphate = a 1-acyl-sn-glycero-3-phosphate + phosphate</text>
        <dbReference type="Rhea" id="RHEA:34075"/>
        <dbReference type="ChEBI" id="CHEBI:43474"/>
        <dbReference type="ChEBI" id="CHEBI:57597"/>
        <dbReference type="ChEBI" id="CHEBI:57970"/>
        <dbReference type="ChEBI" id="CHEBI:59918"/>
        <dbReference type="EC" id="2.3.1.275"/>
    </reaction>
</comment>
<keyword evidence="6 10" id="KW-0443">Lipid metabolism</keyword>
<dbReference type="GO" id="GO:0005886">
    <property type="term" value="C:plasma membrane"/>
    <property type="evidence" value="ECO:0007669"/>
    <property type="project" value="UniProtKB-SubCell"/>
</dbReference>
<dbReference type="SMART" id="SM01207">
    <property type="entry name" value="G3P_acyltransf"/>
    <property type="match status" value="1"/>
</dbReference>
<dbReference type="EC" id="2.3.1.275" evidence="10"/>
<comment type="subcellular location">
    <subcellularLocation>
        <location evidence="10">Cell membrane</location>
        <topology evidence="10">Multi-pass membrane protein</topology>
    </subcellularLocation>
</comment>
<dbReference type="EMBL" id="CP009933">
    <property type="protein sequence ID" value="AKA67941.1"/>
    <property type="molecule type" value="Genomic_DNA"/>
</dbReference>
<comment type="function">
    <text evidence="10">Catalyzes the transfer of an acyl group from acyl-phosphate (acyl-PO(4)) to glycerol-3-phosphate (G3P) to form lysophosphatidic acid (LPA). This enzyme utilizes acyl-phosphate as fatty acyl donor, but not acyl-CoA or acyl-ACP.</text>
</comment>
<dbReference type="UniPathway" id="UPA00085"/>
<evidence type="ECO:0000256" key="5">
    <source>
        <dbReference type="ARBA" id="ARBA00022989"/>
    </source>
</evidence>
<feature type="transmembrane region" description="Helical" evidence="10">
    <location>
        <begin position="6"/>
        <end position="24"/>
    </location>
</feature>
<dbReference type="KEGG" id="csq:CSCA_0816"/>
<keyword evidence="5 10" id="KW-1133">Transmembrane helix</keyword>
<dbReference type="GO" id="GO:0008654">
    <property type="term" value="P:phospholipid biosynthetic process"/>
    <property type="evidence" value="ECO:0007669"/>
    <property type="project" value="UniProtKB-UniRule"/>
</dbReference>
<evidence type="ECO:0000256" key="8">
    <source>
        <dbReference type="ARBA" id="ARBA00023209"/>
    </source>
</evidence>
<dbReference type="STRING" id="1548.CSCA_0816"/>
<feature type="transmembrane region" description="Helical" evidence="10">
    <location>
        <begin position="151"/>
        <end position="183"/>
    </location>
</feature>
<dbReference type="NCBIfam" id="TIGR00023">
    <property type="entry name" value="glycerol-3-phosphate 1-O-acyltransferase PlsY"/>
    <property type="match status" value="1"/>
</dbReference>
<dbReference type="HAMAP" id="MF_01043">
    <property type="entry name" value="PlsY"/>
    <property type="match status" value="1"/>
</dbReference>
<keyword evidence="7 10" id="KW-0472">Membrane</keyword>
<feature type="transmembrane region" description="Helical" evidence="10">
    <location>
        <begin position="118"/>
        <end position="139"/>
    </location>
</feature>